<dbReference type="AlphaFoldDB" id="A0AAV0J788"/>
<keyword evidence="3" id="KW-1185">Reference proteome</keyword>
<dbReference type="Gene3D" id="3.30.559.10">
    <property type="entry name" value="Chloramphenicol acetyltransferase-like domain"/>
    <property type="match status" value="2"/>
</dbReference>
<dbReference type="PANTHER" id="PTHR31896">
    <property type="entry name" value="FAMILY REGULATORY PROTEIN, PUTATIVE (AFU_ORTHOLOGUE AFUA_3G14730)-RELATED"/>
    <property type="match status" value="1"/>
</dbReference>
<dbReference type="PANTHER" id="PTHR31896:SF43">
    <property type="entry name" value="PROTEIN ENHANCED PSEUDOMONAS SUSCEPTIBILITY 1"/>
    <property type="match status" value="1"/>
</dbReference>
<dbReference type="Pfam" id="PF02458">
    <property type="entry name" value="Transferase"/>
    <property type="match status" value="1"/>
</dbReference>
<dbReference type="InterPro" id="IPR023213">
    <property type="entry name" value="CAT-like_dom_sf"/>
</dbReference>
<evidence type="ECO:0000313" key="3">
    <source>
        <dbReference type="Proteomes" id="UP001154282"/>
    </source>
</evidence>
<dbReference type="GO" id="GO:0016740">
    <property type="term" value="F:transferase activity"/>
    <property type="evidence" value="ECO:0007669"/>
    <property type="project" value="UniProtKB-KW"/>
</dbReference>
<dbReference type="EMBL" id="CAMGYJ010000004">
    <property type="protein sequence ID" value="CAI0405786.1"/>
    <property type="molecule type" value="Genomic_DNA"/>
</dbReference>
<dbReference type="Proteomes" id="UP001154282">
    <property type="component" value="Unassembled WGS sequence"/>
</dbReference>
<evidence type="ECO:0008006" key="4">
    <source>
        <dbReference type="Google" id="ProtNLM"/>
    </source>
</evidence>
<accession>A0AAV0J788</accession>
<reference evidence="2" key="1">
    <citation type="submission" date="2022-08" db="EMBL/GenBank/DDBJ databases">
        <authorList>
            <person name="Gutierrez-Valencia J."/>
        </authorList>
    </citation>
    <scope>NUCLEOTIDE SEQUENCE</scope>
</reference>
<keyword evidence="1" id="KW-0808">Transferase</keyword>
<proteinExistence type="predicted"/>
<organism evidence="2 3">
    <name type="scientific">Linum tenue</name>
    <dbReference type="NCBI Taxonomy" id="586396"/>
    <lineage>
        <taxon>Eukaryota</taxon>
        <taxon>Viridiplantae</taxon>
        <taxon>Streptophyta</taxon>
        <taxon>Embryophyta</taxon>
        <taxon>Tracheophyta</taxon>
        <taxon>Spermatophyta</taxon>
        <taxon>Magnoliopsida</taxon>
        <taxon>eudicotyledons</taxon>
        <taxon>Gunneridae</taxon>
        <taxon>Pentapetalae</taxon>
        <taxon>rosids</taxon>
        <taxon>fabids</taxon>
        <taxon>Malpighiales</taxon>
        <taxon>Linaceae</taxon>
        <taxon>Linum</taxon>
    </lineage>
</organism>
<gene>
    <name evidence="2" type="ORF">LITE_LOCUS12980</name>
</gene>
<comment type="caution">
    <text evidence="2">The sequence shown here is derived from an EMBL/GenBank/DDBJ whole genome shotgun (WGS) entry which is preliminary data.</text>
</comment>
<evidence type="ECO:0000256" key="1">
    <source>
        <dbReference type="ARBA" id="ARBA00022679"/>
    </source>
</evidence>
<name>A0AAV0J788_9ROSI</name>
<sequence>MNDYPLPPEIHPPPEKTIQIISTSIVEPAASPPNTTNHHDIEIQFTPFDIQFLPLQYAQRGLLFRNPSPQKPNSPSTIPRLKTTLSRALSIFPPFAGRLAAVQYDDDGTASFSLNCNGAGALVVHAVANGLSAADILHSDDPTSPGVLHSLFSMNGAYGCEGVSKPLLVVQFTQLADGFFMGFTFSHAAADGSSFWHFLSTWSEISRNAAAESVSPQSELILENPVPVIGTWFLDGIEPPIRFPFSFDETVQKPPISLPLPPLLQRIFHFSKDKIAQLKARANSEQTDIGSAKPISSFQSMLAHIWRAVIRNSHGLDPDEEVHCKLLVDFRHRLRPKLPEAYFGNVVLFATATASAGDLAAKGIGFAALKLNETVERQTDGEGRRWVKEWMEKPEVRKLGAMARNSLIVADSPRFEVYGNDFGWGKPVAVRAAGNYSDGKVTVLRGKEEGSVDVQICLVDATMKGIGNDSEFMEFVG</sequence>
<evidence type="ECO:0000313" key="2">
    <source>
        <dbReference type="EMBL" id="CAI0405786.1"/>
    </source>
</evidence>
<dbReference type="InterPro" id="IPR051283">
    <property type="entry name" value="Sec_Metabolite_Acyltrans"/>
</dbReference>
<protein>
    <recommendedName>
        <fullName evidence="4">HXXXD-type acyl-transferase family protein</fullName>
    </recommendedName>
</protein>